<dbReference type="Proteomes" id="UP001233999">
    <property type="component" value="Unassembled WGS sequence"/>
</dbReference>
<sequence length="57" mass="6742">DELIKKYPEALGICHDLTLLTIFNIRHWCRVQVQNITTHYKNYSLENIINRPTSLNS</sequence>
<evidence type="ECO:0000313" key="2">
    <source>
        <dbReference type="Proteomes" id="UP001233999"/>
    </source>
</evidence>
<protein>
    <submittedName>
        <fullName evidence="1">Uncharacterized protein</fullName>
    </submittedName>
</protein>
<dbReference type="EMBL" id="JASPKZ010002333">
    <property type="protein sequence ID" value="KAJ9595494.1"/>
    <property type="molecule type" value="Genomic_DNA"/>
</dbReference>
<dbReference type="AlphaFoldDB" id="A0AAD8AAH3"/>
<feature type="non-terminal residue" evidence="1">
    <location>
        <position position="1"/>
    </location>
</feature>
<feature type="non-terminal residue" evidence="1">
    <location>
        <position position="57"/>
    </location>
</feature>
<reference evidence="1" key="1">
    <citation type="journal article" date="2023" name="IScience">
        <title>Live-bearing cockroach genome reveals convergent evolutionary mechanisms linked to viviparity in insects and beyond.</title>
        <authorList>
            <person name="Fouks B."/>
            <person name="Harrison M.C."/>
            <person name="Mikhailova A.A."/>
            <person name="Marchal E."/>
            <person name="English S."/>
            <person name="Carruthers M."/>
            <person name="Jennings E.C."/>
            <person name="Chiamaka E.L."/>
            <person name="Frigard R.A."/>
            <person name="Pippel M."/>
            <person name="Attardo G.M."/>
            <person name="Benoit J.B."/>
            <person name="Bornberg-Bauer E."/>
            <person name="Tobe S.S."/>
        </authorList>
    </citation>
    <scope>NUCLEOTIDE SEQUENCE</scope>
    <source>
        <strain evidence="1">Stay&amp;Tobe</strain>
    </source>
</reference>
<comment type="caution">
    <text evidence="1">The sequence shown here is derived from an EMBL/GenBank/DDBJ whole genome shotgun (WGS) entry which is preliminary data.</text>
</comment>
<evidence type="ECO:0000313" key="1">
    <source>
        <dbReference type="EMBL" id="KAJ9595494.1"/>
    </source>
</evidence>
<name>A0AAD8AAH3_DIPPU</name>
<keyword evidence="2" id="KW-1185">Reference proteome</keyword>
<accession>A0AAD8AAH3</accession>
<proteinExistence type="predicted"/>
<organism evidence="1 2">
    <name type="scientific">Diploptera punctata</name>
    <name type="common">Pacific beetle cockroach</name>
    <dbReference type="NCBI Taxonomy" id="6984"/>
    <lineage>
        <taxon>Eukaryota</taxon>
        <taxon>Metazoa</taxon>
        <taxon>Ecdysozoa</taxon>
        <taxon>Arthropoda</taxon>
        <taxon>Hexapoda</taxon>
        <taxon>Insecta</taxon>
        <taxon>Pterygota</taxon>
        <taxon>Neoptera</taxon>
        <taxon>Polyneoptera</taxon>
        <taxon>Dictyoptera</taxon>
        <taxon>Blattodea</taxon>
        <taxon>Blaberoidea</taxon>
        <taxon>Blaberidae</taxon>
        <taxon>Diplopterinae</taxon>
        <taxon>Diploptera</taxon>
    </lineage>
</organism>
<reference evidence="1" key="2">
    <citation type="submission" date="2023-05" db="EMBL/GenBank/DDBJ databases">
        <authorList>
            <person name="Fouks B."/>
        </authorList>
    </citation>
    <scope>NUCLEOTIDE SEQUENCE</scope>
    <source>
        <strain evidence="1">Stay&amp;Tobe</strain>
        <tissue evidence="1">Testes</tissue>
    </source>
</reference>
<gene>
    <name evidence="1" type="ORF">L9F63_013316</name>
</gene>